<accession>A0A0G4IGN1</accession>
<dbReference type="InterPro" id="IPR001138">
    <property type="entry name" value="Zn2Cys6_DnaBD"/>
</dbReference>
<protein>
    <recommendedName>
        <fullName evidence="4">Zn(2)-C6 fungal-type domain-containing protein</fullName>
    </recommendedName>
</protein>
<dbReference type="SUPFAM" id="SSF57701">
    <property type="entry name" value="Zn2/Cys6 DNA-binding domain"/>
    <property type="match status" value="1"/>
</dbReference>
<dbReference type="InterPro" id="IPR036864">
    <property type="entry name" value="Zn2-C6_fun-type_DNA-bd_sf"/>
</dbReference>
<evidence type="ECO:0000256" key="3">
    <source>
        <dbReference type="SAM" id="MobiDB-lite"/>
    </source>
</evidence>
<dbReference type="SMART" id="SM00066">
    <property type="entry name" value="GAL4"/>
    <property type="match status" value="2"/>
</dbReference>
<evidence type="ECO:0000256" key="2">
    <source>
        <dbReference type="ARBA" id="ARBA00023242"/>
    </source>
</evidence>
<dbReference type="PANTHER" id="PTHR47659:SF7">
    <property type="entry name" value="FUNGAL TRANSCRIPTIONAL REGULATORY PROTEIN, N-TERMINAL DOMAIN-CONTAINING PROTEIN"/>
    <property type="match status" value="1"/>
</dbReference>
<feature type="region of interest" description="Disordered" evidence="3">
    <location>
        <begin position="1"/>
        <end position="24"/>
    </location>
</feature>
<proteinExistence type="predicted"/>
<keyword evidence="7" id="KW-1185">Reference proteome</keyword>
<evidence type="ECO:0000313" key="8">
    <source>
        <dbReference type="Proteomes" id="UP000290189"/>
    </source>
</evidence>
<organism evidence="5 7">
    <name type="scientific">Plasmodiophora brassicae</name>
    <name type="common">Clubroot disease agent</name>
    <dbReference type="NCBI Taxonomy" id="37360"/>
    <lineage>
        <taxon>Eukaryota</taxon>
        <taxon>Sar</taxon>
        <taxon>Rhizaria</taxon>
        <taxon>Endomyxa</taxon>
        <taxon>Phytomyxea</taxon>
        <taxon>Plasmodiophorida</taxon>
        <taxon>Plasmodiophoridae</taxon>
        <taxon>Plasmodiophora</taxon>
    </lineage>
</organism>
<keyword evidence="2" id="KW-0539">Nucleus</keyword>
<dbReference type="OrthoDB" id="5575144at2759"/>
<keyword evidence="6" id="KW-0496">Mitochondrion</keyword>
<dbReference type="CDD" id="cd00067">
    <property type="entry name" value="GAL4"/>
    <property type="match status" value="2"/>
</dbReference>
<dbReference type="EMBL" id="OVEO01000006">
    <property type="protein sequence ID" value="SPQ96688.1"/>
    <property type="molecule type" value="Genomic_DNA"/>
</dbReference>
<dbReference type="PROSITE" id="PS00463">
    <property type="entry name" value="ZN2_CY6_FUNGAL_1"/>
    <property type="match status" value="2"/>
</dbReference>
<dbReference type="Proteomes" id="UP000290189">
    <property type="component" value="Unassembled WGS sequence"/>
</dbReference>
<evidence type="ECO:0000256" key="1">
    <source>
        <dbReference type="ARBA" id="ARBA00022723"/>
    </source>
</evidence>
<evidence type="ECO:0000313" key="7">
    <source>
        <dbReference type="Proteomes" id="UP000039324"/>
    </source>
</evidence>
<dbReference type="Gene3D" id="4.10.240.10">
    <property type="entry name" value="Zn(2)-C6 fungal-type DNA-binding domain"/>
    <property type="match status" value="1"/>
</dbReference>
<reference evidence="5 7" key="1">
    <citation type="submission" date="2015-02" db="EMBL/GenBank/DDBJ databases">
        <authorList>
            <person name="Chooi Y.-H."/>
        </authorList>
    </citation>
    <scope>NUCLEOTIDE SEQUENCE [LARGE SCALE GENOMIC DNA]</scope>
    <source>
        <strain evidence="5">E3</strain>
    </source>
</reference>
<feature type="domain" description="Zn(2)-C6 fungal-type" evidence="4">
    <location>
        <begin position="121"/>
        <end position="152"/>
    </location>
</feature>
<geneLocation type="mitochondrion" evidence="6"/>
<dbReference type="EMBL" id="CDSF01000001">
    <property type="protein sequence ID" value="CEO94339.1"/>
    <property type="molecule type" value="Genomic_DNA"/>
</dbReference>
<dbReference type="PROSITE" id="PS50048">
    <property type="entry name" value="ZN2_CY6_FUNGAL_2"/>
    <property type="match status" value="2"/>
</dbReference>
<evidence type="ECO:0000313" key="5">
    <source>
        <dbReference type="EMBL" id="CEO94339.1"/>
    </source>
</evidence>
<gene>
    <name evidence="5" type="ORF">PBRA_000124</name>
    <name evidence="6" type="ORF">PLBR_LOCUS3903</name>
</gene>
<dbReference type="GO" id="GO:0008270">
    <property type="term" value="F:zinc ion binding"/>
    <property type="evidence" value="ECO:0007669"/>
    <property type="project" value="InterPro"/>
</dbReference>
<dbReference type="Pfam" id="PF00172">
    <property type="entry name" value="Zn_clus"/>
    <property type="match status" value="1"/>
</dbReference>
<dbReference type="PANTHER" id="PTHR47659">
    <property type="entry name" value="ZN(II)2CYS6 TRANSCRIPTION FACTOR (EUROFUNG)-RELATED"/>
    <property type="match status" value="1"/>
</dbReference>
<dbReference type="AlphaFoldDB" id="A0A0G4IGN1"/>
<feature type="domain" description="Zn(2)-C6 fungal-type" evidence="4">
    <location>
        <begin position="172"/>
        <end position="203"/>
    </location>
</feature>
<keyword evidence="1" id="KW-0479">Metal-binding</keyword>
<dbReference type="GO" id="GO:0000981">
    <property type="term" value="F:DNA-binding transcription factor activity, RNA polymerase II-specific"/>
    <property type="evidence" value="ECO:0007669"/>
    <property type="project" value="InterPro"/>
</dbReference>
<evidence type="ECO:0000313" key="6">
    <source>
        <dbReference type="EMBL" id="SPQ96688.1"/>
    </source>
</evidence>
<sequence length="444" mass="48086">MVRAENTADPLANSVASGSALARPGIPRSSPCSWIATANAPHGPPSFGIAAVARPEPALAHVQSPIARRIQESGCKRPRLMFVGSPTLSNAVAAVNPDEATVSAAMSVPLVGKSASRVNTACSACAARKVRCDSNRPCRRCVQLGNADSCVDRPAVPTRAKAQKPRISGFRSCDACHKAKVACTAGRPCPRCVRMDKAEQCVSGVTEARIYPTAPCSRRVIVPDNVRQVLLNAPMNYSVEEIKSCFVKHPMLSRGLSALLAPLLMGPEIRGIIDAMREKIGLPCTDDFWFDAISLDPGSVVNIKVQEEGSKLAFIHFEIDMRANITSMVVNEAAHILFGYEVAELQAYLMANRGRVDEAERTVPLIWLLFDPWNWPDLATIYLNFFLRQATFQVVPVRITRKDTGLVFAIASWHATISPDGLVSSLSVSFDVSPDARVQYVYSG</sequence>
<dbReference type="Proteomes" id="UP000039324">
    <property type="component" value="Unassembled WGS sequence"/>
</dbReference>
<reference evidence="6 8" key="2">
    <citation type="submission" date="2018-03" db="EMBL/GenBank/DDBJ databases">
        <authorList>
            <person name="Fogelqvist J."/>
        </authorList>
    </citation>
    <scope>NUCLEOTIDE SEQUENCE [LARGE SCALE GENOMIC DNA]</scope>
</reference>
<name>A0A0G4IGN1_PLABS</name>
<dbReference type="InterPro" id="IPR050335">
    <property type="entry name" value="ERT1_acuK_gluconeogen_tf"/>
</dbReference>
<evidence type="ECO:0000259" key="4">
    <source>
        <dbReference type="PROSITE" id="PS50048"/>
    </source>
</evidence>